<dbReference type="Pfam" id="PF07690">
    <property type="entry name" value="MFS_1"/>
    <property type="match status" value="2"/>
</dbReference>
<comment type="similarity">
    <text evidence="2 8">Belongs to the major facilitator superfamily. Nitrate/nitrite porter (TC 2.A.1.8) family.</text>
</comment>
<evidence type="ECO:0000256" key="3">
    <source>
        <dbReference type="ARBA" id="ARBA00022448"/>
    </source>
</evidence>
<accession>A0A6M3QEX6</accession>
<feature type="transmembrane region" description="Helical" evidence="8">
    <location>
        <begin position="12"/>
        <end position="32"/>
    </location>
</feature>
<keyword evidence="6 8" id="KW-0534">Nitrate assimilation</keyword>
<keyword evidence="3 8" id="KW-0813">Transport</keyword>
<evidence type="ECO:0000256" key="8">
    <source>
        <dbReference type="RuleBase" id="RU366033"/>
    </source>
</evidence>
<dbReference type="PANTHER" id="PTHR23515">
    <property type="entry name" value="HIGH-AFFINITY NITRATE TRANSPORTER 2.3"/>
    <property type="match status" value="1"/>
</dbReference>
<dbReference type="InterPro" id="IPR011701">
    <property type="entry name" value="MFS"/>
</dbReference>
<feature type="transmembrane region" description="Helical" evidence="8">
    <location>
        <begin position="190"/>
        <end position="213"/>
    </location>
</feature>
<feature type="transmembrane region" description="Helical" evidence="8">
    <location>
        <begin position="407"/>
        <end position="435"/>
    </location>
</feature>
<keyword evidence="8" id="KW-1003">Cell membrane</keyword>
<dbReference type="FunFam" id="1.20.1250.20:FF:000053">
    <property type="entry name" value="Nitrate transporter 2.1"/>
    <property type="match status" value="1"/>
</dbReference>
<protein>
    <recommendedName>
        <fullName evidence="8">Nitrate/nitrite transporter</fullName>
    </recommendedName>
</protein>
<dbReference type="GO" id="GO:0005886">
    <property type="term" value="C:plasma membrane"/>
    <property type="evidence" value="ECO:0007669"/>
    <property type="project" value="UniProtKB-SubCell"/>
</dbReference>
<dbReference type="GO" id="GO:0015112">
    <property type="term" value="F:nitrate transmembrane transporter activity"/>
    <property type="evidence" value="ECO:0007669"/>
    <property type="project" value="UniProtKB-UniRule"/>
</dbReference>
<feature type="transmembrane region" description="Helical" evidence="8">
    <location>
        <begin position="147"/>
        <end position="170"/>
    </location>
</feature>
<dbReference type="InterPro" id="IPR020846">
    <property type="entry name" value="MFS_dom"/>
</dbReference>
<feature type="transmembrane region" description="Helical" evidence="8">
    <location>
        <begin position="104"/>
        <end position="126"/>
    </location>
</feature>
<sequence length="534" mass="58075">MLGEMWSFNGRYKILHMTWFAFFLSFVVWFNFPPFATTIAQDFGLDNAQLGTIGLCNVALTVPARIIIGMLLDKYGPRLTYSLLLIYAAVPCLIFATAQSFNQLVLGRLLMGIVGAGFVIGIRMVAEWFPPKDVGTAEGIYGGWGNFGSAFSAFTMVIFGIILAFLPGAFNFDQPESFKILFFPEFNTAILNWRAAIAGTGIIAALYGMLYYFSVSDTPPGKTYHRPKSARGMEVTTKKDFWFLLAMNLPLTLILMVLAWRLQKVNFLNGTGLAIAILALVGLYLFQTYNCWTVNKDLMTGKKRYAPEDRYEFSQVAILELTYIVNFGSELAVVTMLPAFFEGTFSLDKATAGIIASSYAFMNLMSRPGGGLISDKMGSRKWTMVVLTVGMGIGYLLMSSVAGTWPLAIAVLLTMACSFFVQAAEGSTFAIVPLVKRRITGQIAGNVGAYGNVGAVAYLTVLLLLTEASAGANGGEPVMAAVNAGFFQVLGITGLIVAFLCAFFLKEPKGSFAEFHEGATEMTATPPVEEEATY</sequence>
<evidence type="ECO:0000256" key="4">
    <source>
        <dbReference type="ARBA" id="ARBA00022692"/>
    </source>
</evidence>
<keyword evidence="4 8" id="KW-0812">Transmembrane</keyword>
<dbReference type="SUPFAM" id="SSF103473">
    <property type="entry name" value="MFS general substrate transporter"/>
    <property type="match status" value="1"/>
</dbReference>
<feature type="transmembrane region" description="Helical" evidence="8">
    <location>
        <begin position="79"/>
        <end position="98"/>
    </location>
</feature>
<evidence type="ECO:0000256" key="6">
    <source>
        <dbReference type="ARBA" id="ARBA00023063"/>
    </source>
</evidence>
<dbReference type="InterPro" id="IPR044772">
    <property type="entry name" value="NO3_transporter"/>
</dbReference>
<name>A0A6M3QEX6_9SYNE</name>
<dbReference type="InterPro" id="IPR004737">
    <property type="entry name" value="NO3_transporter_NarK/NarU-like"/>
</dbReference>
<evidence type="ECO:0000313" key="10">
    <source>
        <dbReference type="EMBL" id="QJC58639.1"/>
    </source>
</evidence>
<evidence type="ECO:0000256" key="1">
    <source>
        <dbReference type="ARBA" id="ARBA00004651"/>
    </source>
</evidence>
<evidence type="ECO:0000256" key="7">
    <source>
        <dbReference type="ARBA" id="ARBA00023136"/>
    </source>
</evidence>
<dbReference type="Gene3D" id="1.20.1250.20">
    <property type="entry name" value="MFS general substrate transporter like domains"/>
    <property type="match status" value="2"/>
</dbReference>
<reference evidence="10" key="1">
    <citation type="submission" date="2019-08" db="EMBL/GenBank/DDBJ databases">
        <authorList>
            <person name="Ruan Z."/>
            <person name="Giordano M."/>
            <person name="Goodman C."/>
        </authorList>
    </citation>
    <scope>NUCLEOTIDE SEQUENCE</scope>
    <source>
        <strain evidence="10">UTEX 2380</strain>
    </source>
</reference>
<feature type="transmembrane region" description="Helical" evidence="8">
    <location>
        <begin position="241"/>
        <end position="261"/>
    </location>
</feature>
<feature type="transmembrane region" description="Helical" evidence="8">
    <location>
        <begin position="485"/>
        <end position="505"/>
    </location>
</feature>
<dbReference type="NCBIfam" id="TIGR00886">
    <property type="entry name" value="2A0108"/>
    <property type="match status" value="1"/>
</dbReference>
<evidence type="ECO:0000256" key="5">
    <source>
        <dbReference type="ARBA" id="ARBA00022989"/>
    </source>
</evidence>
<dbReference type="GO" id="GO:0042128">
    <property type="term" value="P:nitrate assimilation"/>
    <property type="evidence" value="ECO:0007669"/>
    <property type="project" value="UniProtKB-UniRule"/>
</dbReference>
<comment type="subcellular location">
    <subcellularLocation>
        <location evidence="1 8">Cell membrane</location>
        <topology evidence="1 8">Multi-pass membrane protein</topology>
    </subcellularLocation>
</comment>
<feature type="transmembrane region" description="Helical" evidence="8">
    <location>
        <begin position="447"/>
        <end position="465"/>
    </location>
</feature>
<dbReference type="InterPro" id="IPR036259">
    <property type="entry name" value="MFS_trans_sf"/>
</dbReference>
<dbReference type="EMBL" id="MN373275">
    <property type="protein sequence ID" value="QJC58639.1"/>
    <property type="molecule type" value="Genomic_DNA"/>
</dbReference>
<evidence type="ECO:0000259" key="9">
    <source>
        <dbReference type="PROSITE" id="PS50850"/>
    </source>
</evidence>
<organism evidence="10">
    <name type="scientific">Synechococcus sp. UTEX 2380</name>
    <dbReference type="NCBI Taxonomy" id="2728098"/>
    <lineage>
        <taxon>Bacteria</taxon>
        <taxon>Bacillati</taxon>
        <taxon>Cyanobacteriota</taxon>
        <taxon>Cyanophyceae</taxon>
        <taxon>Synechococcales</taxon>
        <taxon>Synechococcaceae</taxon>
        <taxon>Synechococcus</taxon>
    </lineage>
</organism>
<proteinExistence type="inferred from homology"/>
<feature type="transmembrane region" description="Helical" evidence="8">
    <location>
        <begin position="382"/>
        <end position="401"/>
    </location>
</feature>
<feature type="transmembrane region" description="Helical" evidence="8">
    <location>
        <begin position="267"/>
        <end position="286"/>
    </location>
</feature>
<keyword evidence="7 8" id="KW-0472">Membrane</keyword>
<feature type="transmembrane region" description="Helical" evidence="8">
    <location>
        <begin position="52"/>
        <end position="72"/>
    </location>
</feature>
<keyword evidence="5 8" id="KW-1133">Transmembrane helix</keyword>
<dbReference type="AlphaFoldDB" id="A0A6M3QEX6"/>
<feature type="domain" description="Major facilitator superfamily (MFS) profile" evidence="9">
    <location>
        <begin position="14"/>
        <end position="509"/>
    </location>
</feature>
<dbReference type="PROSITE" id="PS50850">
    <property type="entry name" value="MFS"/>
    <property type="match status" value="1"/>
</dbReference>
<evidence type="ECO:0000256" key="2">
    <source>
        <dbReference type="ARBA" id="ARBA00008432"/>
    </source>
</evidence>
<gene>
    <name evidence="10" type="primary">nrtP</name>
</gene>
<dbReference type="GO" id="GO:0015113">
    <property type="term" value="F:nitrite transmembrane transporter activity"/>
    <property type="evidence" value="ECO:0007669"/>
    <property type="project" value="InterPro"/>
</dbReference>